<comment type="similarity">
    <text evidence="1">Belongs to the FLX family.</text>
</comment>
<evidence type="ECO:0000313" key="8">
    <source>
        <dbReference type="EMBL" id="GAA0150210.1"/>
    </source>
</evidence>
<dbReference type="InterPro" id="IPR040353">
    <property type="entry name" value="FLX/FLX-like"/>
</dbReference>
<evidence type="ECO:0000313" key="9">
    <source>
        <dbReference type="Proteomes" id="UP001454036"/>
    </source>
</evidence>
<evidence type="ECO:0000256" key="6">
    <source>
        <dbReference type="SAM" id="Coils"/>
    </source>
</evidence>
<evidence type="ECO:0000256" key="3">
    <source>
        <dbReference type="ARBA" id="ARBA00022782"/>
    </source>
</evidence>
<dbReference type="GO" id="GO:0009908">
    <property type="term" value="P:flower development"/>
    <property type="evidence" value="ECO:0007669"/>
    <property type="project" value="UniProtKB-KW"/>
</dbReference>
<evidence type="ECO:0000256" key="5">
    <source>
        <dbReference type="ARBA" id="ARBA00023089"/>
    </source>
</evidence>
<dbReference type="EMBL" id="BAABME010001546">
    <property type="protein sequence ID" value="GAA0150210.1"/>
    <property type="molecule type" value="Genomic_DNA"/>
</dbReference>
<dbReference type="PANTHER" id="PTHR33405:SF18">
    <property type="entry name" value="PROTEIN FLX-LIKE 4"/>
    <property type="match status" value="1"/>
</dbReference>
<reference evidence="8 9" key="1">
    <citation type="submission" date="2024-01" db="EMBL/GenBank/DDBJ databases">
        <title>The complete chloroplast genome sequence of Lithospermum erythrorhizon: insights into the phylogenetic relationship among Boraginaceae species and the maternal lineages of purple gromwells.</title>
        <authorList>
            <person name="Okada T."/>
            <person name="Watanabe K."/>
        </authorList>
    </citation>
    <scope>NUCLEOTIDE SEQUENCE [LARGE SCALE GENOMIC DNA]</scope>
</reference>
<keyword evidence="3" id="KW-0221">Differentiation</keyword>
<keyword evidence="4 6" id="KW-0175">Coiled coil</keyword>
<evidence type="ECO:0000256" key="4">
    <source>
        <dbReference type="ARBA" id="ARBA00023054"/>
    </source>
</evidence>
<evidence type="ECO:0000256" key="7">
    <source>
        <dbReference type="SAM" id="MobiDB-lite"/>
    </source>
</evidence>
<protein>
    <submittedName>
        <fullName evidence="8">Uncharacterized protein</fullName>
    </submittedName>
</protein>
<keyword evidence="2" id="KW-0217">Developmental protein</keyword>
<dbReference type="AlphaFoldDB" id="A0AAV3PFV8"/>
<sequence length="295" mass="32696">MASRRRIPSAYEGRSVQDSIETRVGQLLAGHASSEVLENKLAHQAAEINGLAGDNKKLAASHVALKQDLVAAQLEIQKRKEDIRSIRVESDMHIRGLLDRISKFGPDIRAGEGIKRELQEAENEARSLIAANRDLASQIQSASQELEKALTDTKKLPEMTADLESLRQEHQRLRKTFESEKGANMEKVEKMQIMEKDLVDLANEVEKLRDKVLNAERQANAPNLPNGYITQDPCYPPSLHGGMSYLDQNIQPYYNHGAEAPGERRVELGNSISAIVPGAGSSSREGPYDTMHVGR</sequence>
<evidence type="ECO:0000256" key="2">
    <source>
        <dbReference type="ARBA" id="ARBA00022473"/>
    </source>
</evidence>
<accession>A0AAV3PFV8</accession>
<gene>
    <name evidence="8" type="ORF">LIER_09201</name>
</gene>
<keyword evidence="5" id="KW-0287">Flowering</keyword>
<evidence type="ECO:0000256" key="1">
    <source>
        <dbReference type="ARBA" id="ARBA00005405"/>
    </source>
</evidence>
<feature type="region of interest" description="Disordered" evidence="7">
    <location>
        <begin position="275"/>
        <end position="295"/>
    </location>
</feature>
<dbReference type="Proteomes" id="UP001454036">
    <property type="component" value="Unassembled WGS sequence"/>
</dbReference>
<organism evidence="8 9">
    <name type="scientific">Lithospermum erythrorhizon</name>
    <name type="common">Purple gromwell</name>
    <name type="synonym">Lithospermum officinale var. erythrorhizon</name>
    <dbReference type="NCBI Taxonomy" id="34254"/>
    <lineage>
        <taxon>Eukaryota</taxon>
        <taxon>Viridiplantae</taxon>
        <taxon>Streptophyta</taxon>
        <taxon>Embryophyta</taxon>
        <taxon>Tracheophyta</taxon>
        <taxon>Spermatophyta</taxon>
        <taxon>Magnoliopsida</taxon>
        <taxon>eudicotyledons</taxon>
        <taxon>Gunneridae</taxon>
        <taxon>Pentapetalae</taxon>
        <taxon>asterids</taxon>
        <taxon>lamiids</taxon>
        <taxon>Boraginales</taxon>
        <taxon>Boraginaceae</taxon>
        <taxon>Boraginoideae</taxon>
        <taxon>Lithospermeae</taxon>
        <taxon>Lithospermum</taxon>
    </lineage>
</organism>
<dbReference type="PANTHER" id="PTHR33405">
    <property type="entry name" value="PROTEIN FLX-LIKE 2"/>
    <property type="match status" value="1"/>
</dbReference>
<comment type="caution">
    <text evidence="8">The sequence shown here is derived from an EMBL/GenBank/DDBJ whole genome shotgun (WGS) entry which is preliminary data.</text>
</comment>
<dbReference type="GO" id="GO:0030154">
    <property type="term" value="P:cell differentiation"/>
    <property type="evidence" value="ECO:0007669"/>
    <property type="project" value="UniProtKB-KW"/>
</dbReference>
<feature type="coiled-coil region" evidence="6">
    <location>
        <begin position="111"/>
        <end position="218"/>
    </location>
</feature>
<keyword evidence="9" id="KW-1185">Reference proteome</keyword>
<proteinExistence type="inferred from homology"/>
<name>A0AAV3PFV8_LITER</name>